<reference evidence="2 3" key="1">
    <citation type="submission" date="2017-06" db="EMBL/GenBank/DDBJ databases">
        <authorList>
            <person name="Kim H.J."/>
            <person name="Triplett B.A."/>
        </authorList>
    </citation>
    <scope>NUCLEOTIDE SEQUENCE [LARGE SCALE GENOMIC DNA]</scope>
    <source>
        <strain evidence="2 3">DSM 25597</strain>
    </source>
</reference>
<evidence type="ECO:0000313" key="2">
    <source>
        <dbReference type="EMBL" id="SNS10205.1"/>
    </source>
</evidence>
<keyword evidence="2" id="KW-0808">Transferase</keyword>
<dbReference type="PANTHER" id="PTHR45871:SF1">
    <property type="entry name" value="PHOSPHATIDYLINOSITOL N-ACETYLGLUCOSAMINYLTRANSFERASE SUBUNIT A"/>
    <property type="match status" value="1"/>
</dbReference>
<dbReference type="PANTHER" id="PTHR45871">
    <property type="entry name" value="N-ACETYLGLUCOSAMINYL-PHOSPHATIDYLINOSITOL BIOSYNTHETIC PROTEIN"/>
    <property type="match status" value="1"/>
</dbReference>
<dbReference type="AlphaFoldDB" id="A0A239BQ43"/>
<dbReference type="EMBL" id="FZNY01000006">
    <property type="protein sequence ID" value="SNS10205.1"/>
    <property type="molecule type" value="Genomic_DNA"/>
</dbReference>
<gene>
    <name evidence="2" type="ORF">SAMN06265376_106366</name>
</gene>
<proteinExistence type="predicted"/>
<dbReference type="SUPFAM" id="SSF53756">
    <property type="entry name" value="UDP-Glycosyltransferase/glycogen phosphorylase"/>
    <property type="match status" value="1"/>
</dbReference>
<organism evidence="2 3">
    <name type="scientific">Dokdonia pacifica</name>
    <dbReference type="NCBI Taxonomy" id="1627892"/>
    <lineage>
        <taxon>Bacteria</taxon>
        <taxon>Pseudomonadati</taxon>
        <taxon>Bacteroidota</taxon>
        <taxon>Flavobacteriia</taxon>
        <taxon>Flavobacteriales</taxon>
        <taxon>Flavobacteriaceae</taxon>
        <taxon>Dokdonia</taxon>
    </lineage>
</organism>
<dbReference type="Pfam" id="PF00534">
    <property type="entry name" value="Glycos_transf_1"/>
    <property type="match status" value="1"/>
</dbReference>
<dbReference type="InterPro" id="IPR001296">
    <property type="entry name" value="Glyco_trans_1"/>
</dbReference>
<dbReference type="Gene3D" id="3.40.50.2000">
    <property type="entry name" value="Glycogen Phosphorylase B"/>
    <property type="match status" value="1"/>
</dbReference>
<dbReference type="Proteomes" id="UP000198379">
    <property type="component" value="Unassembled WGS sequence"/>
</dbReference>
<protein>
    <submittedName>
        <fullName evidence="2">Glycosyltransferase involved in cell wall bisynthesis</fullName>
    </submittedName>
</protein>
<keyword evidence="3" id="KW-1185">Reference proteome</keyword>
<evidence type="ECO:0000259" key="1">
    <source>
        <dbReference type="Pfam" id="PF00534"/>
    </source>
</evidence>
<feature type="domain" description="Glycosyl transferase family 1" evidence="1">
    <location>
        <begin position="227"/>
        <end position="344"/>
    </location>
</feature>
<evidence type="ECO:0000313" key="3">
    <source>
        <dbReference type="Proteomes" id="UP000198379"/>
    </source>
</evidence>
<sequence length="401" mass="45482">MIVESTTLKHSMSTSEKCLIISPINQWGGVNLDVGFIAQSLLHRNQDVFVLSVGTYYDDCSLFDFIDSSAYDSVDRILFKNNFLVKASLRILGIVKPMSIPLHQRLNNAFTKTFIDIYNKRLSVLENYISNYDRIIICSQLTGTWNEEVIKLAKQLQKPIYIRVTQQIAPHHILPEKLSWLKGISHFIHHSKRNLDILAKALPENKHSIIDQCAMWEDQFLNAPIIKKPSTEFYCISRLEQTKRIDLIIDAFKSIKNSDLSLHIYGDGTLKNDLEKQASNDDRIQFYGAIALKDIAKVHTTHDCLLIASSIEGGPYTAIEAMAGSRLIISTDVGAMATRLGKDYPYFVKEEKGAILSKLMTTITHLTAQETEQLSQELRTIYTTNYSVSEIEKAYSQAILE</sequence>
<accession>A0A239BQ43</accession>
<name>A0A239BQ43_9FLAO</name>
<dbReference type="GO" id="GO:0016757">
    <property type="term" value="F:glycosyltransferase activity"/>
    <property type="evidence" value="ECO:0007669"/>
    <property type="project" value="InterPro"/>
</dbReference>